<protein>
    <submittedName>
        <fullName evidence="1">Uncharacterized protein</fullName>
    </submittedName>
</protein>
<evidence type="ECO:0000313" key="2">
    <source>
        <dbReference type="Proteomes" id="UP001066276"/>
    </source>
</evidence>
<keyword evidence="2" id="KW-1185">Reference proteome</keyword>
<accession>A0AAV7VNV5</accession>
<name>A0AAV7VNV5_PLEWA</name>
<organism evidence="1 2">
    <name type="scientific">Pleurodeles waltl</name>
    <name type="common">Iberian ribbed newt</name>
    <dbReference type="NCBI Taxonomy" id="8319"/>
    <lineage>
        <taxon>Eukaryota</taxon>
        <taxon>Metazoa</taxon>
        <taxon>Chordata</taxon>
        <taxon>Craniata</taxon>
        <taxon>Vertebrata</taxon>
        <taxon>Euteleostomi</taxon>
        <taxon>Amphibia</taxon>
        <taxon>Batrachia</taxon>
        <taxon>Caudata</taxon>
        <taxon>Salamandroidea</taxon>
        <taxon>Salamandridae</taxon>
        <taxon>Pleurodelinae</taxon>
        <taxon>Pleurodeles</taxon>
    </lineage>
</organism>
<evidence type="ECO:0000313" key="1">
    <source>
        <dbReference type="EMBL" id="KAJ1201968.1"/>
    </source>
</evidence>
<proteinExistence type="predicted"/>
<comment type="caution">
    <text evidence="1">The sequence shown here is derived from an EMBL/GenBank/DDBJ whole genome shotgun (WGS) entry which is preliminary data.</text>
</comment>
<sequence length="115" mass="12122">MLQIPHGSHSFQEVDSVALQSSLSRIFARALDCVHVVRCSGTAPVEQGYLGLFGVWQEQGTVADVALGSACECYACIDCNAAALRLVLLAKTAVHVAPCAASVELRGFMGCALLR</sequence>
<gene>
    <name evidence="1" type="ORF">NDU88_005772</name>
</gene>
<reference evidence="1" key="1">
    <citation type="journal article" date="2022" name="bioRxiv">
        <title>Sequencing and chromosome-scale assembly of the giantPleurodeles waltlgenome.</title>
        <authorList>
            <person name="Brown T."/>
            <person name="Elewa A."/>
            <person name="Iarovenko S."/>
            <person name="Subramanian E."/>
            <person name="Araus A.J."/>
            <person name="Petzold A."/>
            <person name="Susuki M."/>
            <person name="Suzuki K.-i.T."/>
            <person name="Hayashi T."/>
            <person name="Toyoda A."/>
            <person name="Oliveira C."/>
            <person name="Osipova E."/>
            <person name="Leigh N.D."/>
            <person name="Simon A."/>
            <person name="Yun M.H."/>
        </authorList>
    </citation>
    <scope>NUCLEOTIDE SEQUENCE</scope>
    <source>
        <strain evidence="1">20211129_DDA</strain>
        <tissue evidence="1">Liver</tissue>
    </source>
</reference>
<dbReference type="AlphaFoldDB" id="A0AAV7VNV5"/>
<dbReference type="Proteomes" id="UP001066276">
    <property type="component" value="Chromosome 2_1"/>
</dbReference>
<dbReference type="EMBL" id="JANPWB010000003">
    <property type="protein sequence ID" value="KAJ1201968.1"/>
    <property type="molecule type" value="Genomic_DNA"/>
</dbReference>